<dbReference type="PANTHER" id="PTHR45566:SF1">
    <property type="entry name" value="HTH-TYPE TRANSCRIPTIONAL REGULATOR YHJB-RELATED"/>
    <property type="match status" value="1"/>
</dbReference>
<dbReference type="PANTHER" id="PTHR45566">
    <property type="entry name" value="HTH-TYPE TRANSCRIPTIONAL REGULATOR YHJB-RELATED"/>
    <property type="match status" value="1"/>
</dbReference>
<reference evidence="3" key="1">
    <citation type="submission" date="2019-06" db="EMBL/GenBank/DDBJ databases">
        <authorList>
            <person name="Deangelis K."/>
            <person name="Huntemann M."/>
            <person name="Clum A."/>
            <person name="Pillay M."/>
            <person name="Palaniappan K."/>
            <person name="Varghese N."/>
            <person name="Mikhailova N."/>
            <person name="Stamatis D."/>
            <person name="Reddy T."/>
            <person name="Daum C."/>
            <person name="Shapiro N."/>
            <person name="Ivanova N."/>
            <person name="Kyrpides N."/>
            <person name="Woyke T."/>
        </authorList>
    </citation>
    <scope>NUCLEOTIDE SEQUENCE [LARGE SCALE GENOMIC DNA]</scope>
    <source>
        <strain evidence="3">128R</strain>
    </source>
</reference>
<dbReference type="InterPro" id="IPR051015">
    <property type="entry name" value="EvgA-like"/>
</dbReference>
<proteinExistence type="predicted"/>
<dbReference type="PROSITE" id="PS50043">
    <property type="entry name" value="HTH_LUXR_2"/>
    <property type="match status" value="1"/>
</dbReference>
<accession>A0A542BKC2</accession>
<dbReference type="CDD" id="cd06170">
    <property type="entry name" value="LuxR_C_like"/>
    <property type="match status" value="1"/>
</dbReference>
<reference evidence="3" key="2">
    <citation type="submission" date="2019-08" db="EMBL/GenBank/DDBJ databases">
        <title>Investigation of anaerobic lignin degradation for improved lignocellulosic biofuels.</title>
        <authorList>
            <person name="Deangelis K.PhD."/>
        </authorList>
    </citation>
    <scope>NUCLEOTIDE SEQUENCE [LARGE SCALE GENOMIC DNA]</scope>
    <source>
        <strain evidence="3">128R</strain>
    </source>
</reference>
<feature type="domain" description="HTH luxR-type" evidence="2">
    <location>
        <begin position="147"/>
        <end position="210"/>
    </location>
</feature>
<dbReference type="Pfam" id="PF00196">
    <property type="entry name" value="GerE"/>
    <property type="match status" value="1"/>
</dbReference>
<dbReference type="GO" id="GO:0006355">
    <property type="term" value="P:regulation of DNA-templated transcription"/>
    <property type="evidence" value="ECO:0007669"/>
    <property type="project" value="InterPro"/>
</dbReference>
<evidence type="ECO:0000259" key="2">
    <source>
        <dbReference type="PROSITE" id="PS50043"/>
    </source>
</evidence>
<dbReference type="GO" id="GO:0003677">
    <property type="term" value="F:DNA binding"/>
    <property type="evidence" value="ECO:0007669"/>
    <property type="project" value="UniProtKB-KW"/>
</dbReference>
<name>A0A542BKC2_SERFO</name>
<dbReference type="EMBL" id="VISQ01000001">
    <property type="protein sequence ID" value="TVZ68575.1"/>
    <property type="molecule type" value="Genomic_DNA"/>
</dbReference>
<protein>
    <submittedName>
        <fullName evidence="3">Two-component system capsular synthesis response regulator RcsB</fullName>
    </submittedName>
</protein>
<dbReference type="InterPro" id="IPR036388">
    <property type="entry name" value="WH-like_DNA-bd_sf"/>
</dbReference>
<dbReference type="PRINTS" id="PR00038">
    <property type="entry name" value="HTHLUXR"/>
</dbReference>
<sequence length="210" mass="23821">MKKTVKIEKVMIMQPSILICEGLHHLFKQKLPEVDIVRRASVYDMAFYDELYNVDLIVSELYGLNEDINIGTKLLSFIQSLRDDKPLLIMTDIPGRIALNYLDFIPEASFISLSEDIHQLTTLVDQVLAGKVIISPSLFNEKEAGTLNIDVAEFSRTEKKVYNLLREGLSISQIAKNNARSVKTVSAHKRNIMEKLGVNSEVELYACFNQ</sequence>
<dbReference type="SMART" id="SM00421">
    <property type="entry name" value="HTH_LUXR"/>
    <property type="match status" value="1"/>
</dbReference>
<gene>
    <name evidence="3" type="ORF">FHU10_1027</name>
</gene>
<dbReference type="AlphaFoldDB" id="A0A542BKC2"/>
<comment type="caution">
    <text evidence="3">The sequence shown here is derived from an EMBL/GenBank/DDBJ whole genome shotgun (WGS) entry which is preliminary data.</text>
</comment>
<dbReference type="OrthoDB" id="6613734at2"/>
<organism evidence="3">
    <name type="scientific">Serratia fonticola</name>
    <dbReference type="NCBI Taxonomy" id="47917"/>
    <lineage>
        <taxon>Bacteria</taxon>
        <taxon>Pseudomonadati</taxon>
        <taxon>Pseudomonadota</taxon>
        <taxon>Gammaproteobacteria</taxon>
        <taxon>Enterobacterales</taxon>
        <taxon>Yersiniaceae</taxon>
        <taxon>Serratia</taxon>
    </lineage>
</organism>
<evidence type="ECO:0000256" key="1">
    <source>
        <dbReference type="ARBA" id="ARBA00023125"/>
    </source>
</evidence>
<evidence type="ECO:0000313" key="3">
    <source>
        <dbReference type="EMBL" id="TVZ68575.1"/>
    </source>
</evidence>
<keyword evidence="1" id="KW-0238">DNA-binding</keyword>
<dbReference type="InterPro" id="IPR000792">
    <property type="entry name" value="Tscrpt_reg_LuxR_C"/>
</dbReference>
<dbReference type="Gene3D" id="1.10.10.10">
    <property type="entry name" value="Winged helix-like DNA-binding domain superfamily/Winged helix DNA-binding domain"/>
    <property type="match status" value="1"/>
</dbReference>
<dbReference type="SUPFAM" id="SSF46894">
    <property type="entry name" value="C-terminal effector domain of the bipartite response regulators"/>
    <property type="match status" value="1"/>
</dbReference>
<dbReference type="InterPro" id="IPR016032">
    <property type="entry name" value="Sig_transdc_resp-reg_C-effctor"/>
</dbReference>